<comment type="caution">
    <text evidence="1">The sequence shown here is derived from an EMBL/GenBank/DDBJ whole genome shotgun (WGS) entry which is preliminary data.</text>
</comment>
<dbReference type="InterPro" id="IPR032675">
    <property type="entry name" value="LRR_dom_sf"/>
</dbReference>
<evidence type="ECO:0000313" key="2">
    <source>
        <dbReference type="Proteomes" id="UP000559027"/>
    </source>
</evidence>
<name>A0A8H5GBU5_9AGAR</name>
<dbReference type="OrthoDB" id="3024348at2759"/>
<dbReference type="Proteomes" id="UP000559027">
    <property type="component" value="Unassembled WGS sequence"/>
</dbReference>
<gene>
    <name evidence="1" type="ORF">D9756_002654</name>
</gene>
<protein>
    <recommendedName>
        <fullName evidence="3">F-box domain-containing protein</fullName>
    </recommendedName>
</protein>
<keyword evidence="2" id="KW-1185">Reference proteome</keyword>
<accession>A0A8H5GBU5</accession>
<evidence type="ECO:0008006" key="3">
    <source>
        <dbReference type="Google" id="ProtNLM"/>
    </source>
</evidence>
<dbReference type="Gene3D" id="3.80.10.10">
    <property type="entry name" value="Ribonuclease Inhibitor"/>
    <property type="match status" value="1"/>
</dbReference>
<proteinExistence type="predicted"/>
<evidence type="ECO:0000313" key="1">
    <source>
        <dbReference type="EMBL" id="KAF5361961.1"/>
    </source>
</evidence>
<reference evidence="1 2" key="1">
    <citation type="journal article" date="2020" name="ISME J.">
        <title>Uncovering the hidden diversity of litter-decomposition mechanisms in mushroom-forming fungi.</title>
        <authorList>
            <person name="Floudas D."/>
            <person name="Bentzer J."/>
            <person name="Ahren D."/>
            <person name="Johansson T."/>
            <person name="Persson P."/>
            <person name="Tunlid A."/>
        </authorList>
    </citation>
    <scope>NUCLEOTIDE SEQUENCE [LARGE SCALE GENOMIC DNA]</scope>
    <source>
        <strain evidence="1 2">CBS 146.42</strain>
    </source>
</reference>
<sequence length="530" mass="60291">MCLISETCPRCGYRSSGSNTEAGATVSPTLEEDIASIMNEAHKIDDLLFQLRNKRARLQRRLNALQSHTKMLPYEIVSTVFRHVCSRVDIHTRGVNEERALRQPYESQSISLEGSRSLTPVILGSVSALWREIAWSTPDLWTSFALEIKERKIHHQASLLLLYFQNSGNLPVSLELDFQGHFSGLHYSKGVKSNGDTLALIHAVILEHAPKVQSLRLSAVPPEWAASLNGVFTSLENLALGWPTNGQVKPTQVLSFADILALRRLTIWRLWAPLKLPWSQIVVLDLDRMTIDTCVELLIECSNLEEYSVREPSFTPSDRRHPSLNGIITLKSLQVLIWTCLPDAWSIAMLEHVRFAKLERLEWHGFPGDQNRNRFRDFFSDMPPTLQTLGFSRYDSPEGLQDILINIPQVTNLELLSCRSRFCRSILHSLTPPLSLESHDQVILPLLRRLTFDHCDEMHQFGTKGSLLFRDLFSMLHLRFSAALTDQNGLLLQFRPRIKWRSDAQHMLAQLVHEGVVMNILEGSTAVSWV</sequence>
<dbReference type="AlphaFoldDB" id="A0A8H5GBU5"/>
<organism evidence="1 2">
    <name type="scientific">Leucocoprinus leucothites</name>
    <dbReference type="NCBI Taxonomy" id="201217"/>
    <lineage>
        <taxon>Eukaryota</taxon>
        <taxon>Fungi</taxon>
        <taxon>Dikarya</taxon>
        <taxon>Basidiomycota</taxon>
        <taxon>Agaricomycotina</taxon>
        <taxon>Agaricomycetes</taxon>
        <taxon>Agaricomycetidae</taxon>
        <taxon>Agaricales</taxon>
        <taxon>Agaricineae</taxon>
        <taxon>Agaricaceae</taxon>
        <taxon>Leucocoprinus</taxon>
    </lineage>
</organism>
<dbReference type="EMBL" id="JAACJO010000002">
    <property type="protein sequence ID" value="KAF5361961.1"/>
    <property type="molecule type" value="Genomic_DNA"/>
</dbReference>